<organism evidence="1 2">
    <name type="scientific">Plectosphaerella plurivora</name>
    <dbReference type="NCBI Taxonomy" id="936078"/>
    <lineage>
        <taxon>Eukaryota</taxon>
        <taxon>Fungi</taxon>
        <taxon>Dikarya</taxon>
        <taxon>Ascomycota</taxon>
        <taxon>Pezizomycotina</taxon>
        <taxon>Sordariomycetes</taxon>
        <taxon>Hypocreomycetidae</taxon>
        <taxon>Glomerellales</taxon>
        <taxon>Plectosphaerellaceae</taxon>
        <taxon>Plectosphaerella</taxon>
    </lineage>
</organism>
<dbReference type="EMBL" id="JAGSXJ010000003">
    <property type="protein sequence ID" value="KAH6694111.1"/>
    <property type="molecule type" value="Genomic_DNA"/>
</dbReference>
<accession>A0A9P8VJ71</accession>
<dbReference type="OrthoDB" id="308690at2759"/>
<sequence length="517" mass="56619">MHFSPAFKASPHCCASPDGTLIATLLSSKISVRSVESLETVHTIVLPSEATGPVYALQWSPSSSRLLVALLDQVHIFSALDNSFRAVLRIAQSGLRPTHAQFGARDSEIFIIAQFGLKLTICDTGSSKTIEINNPKFHHPSSAPRGLSLRPKTGHLSVITRVAGKDLISIHESSTRQVLQSWSPDTADAQEVTWTPDGRWLVVTESPSQGHKLLFYTPDGQLFKSWTGPSGFDIDEKDFEMGSGVRVCQFSSDASRTVVGDHTRDVYVLDTMAVTDLARLRHPQAVTPTDTVQVWQEQLSPDQSGASGQAFVKATQTISAPSRQPQPNNAESKEGCLAAAFDASGGLVATRLDEYPSTVWIWDLTSSELRAVLIFHNTISTMSWHPTLREELLIACEGELYDALPFVWNPLSEGPRSVDFLRTLPDAKTSGKTQCSWLNLPGDSAILHFSDYKHTILASLAEADQPPLPWQHALNQGWRTGSSKLETPLMHSLDRGLSLITPEDILAADDTFAFKRT</sequence>
<dbReference type="Proteomes" id="UP000770015">
    <property type="component" value="Unassembled WGS sequence"/>
</dbReference>
<keyword evidence="2" id="KW-1185">Reference proteome</keyword>
<comment type="caution">
    <text evidence="1">The sequence shown here is derived from an EMBL/GenBank/DDBJ whole genome shotgun (WGS) entry which is preliminary data.</text>
</comment>
<dbReference type="GO" id="GO:1990811">
    <property type="term" value="C:MWP complex"/>
    <property type="evidence" value="ECO:0007669"/>
    <property type="project" value="TreeGrafter"/>
</dbReference>
<reference evidence="1" key="1">
    <citation type="journal article" date="2021" name="Nat. Commun.">
        <title>Genetic determinants of endophytism in the Arabidopsis root mycobiome.</title>
        <authorList>
            <person name="Mesny F."/>
            <person name="Miyauchi S."/>
            <person name="Thiergart T."/>
            <person name="Pickel B."/>
            <person name="Atanasova L."/>
            <person name="Karlsson M."/>
            <person name="Huettel B."/>
            <person name="Barry K.W."/>
            <person name="Haridas S."/>
            <person name="Chen C."/>
            <person name="Bauer D."/>
            <person name="Andreopoulos W."/>
            <person name="Pangilinan J."/>
            <person name="LaButti K."/>
            <person name="Riley R."/>
            <person name="Lipzen A."/>
            <person name="Clum A."/>
            <person name="Drula E."/>
            <person name="Henrissat B."/>
            <person name="Kohler A."/>
            <person name="Grigoriev I.V."/>
            <person name="Martin F.M."/>
            <person name="Hacquard S."/>
        </authorList>
    </citation>
    <scope>NUCLEOTIDE SEQUENCE</scope>
    <source>
        <strain evidence="1">MPI-SDFR-AT-0117</strain>
    </source>
</reference>
<dbReference type="SUPFAM" id="SSF82171">
    <property type="entry name" value="DPP6 N-terminal domain-like"/>
    <property type="match status" value="1"/>
</dbReference>
<dbReference type="PANTHER" id="PTHR16220:SF0">
    <property type="entry name" value="WD REPEAT-CONTAINING PROTEIN WRAP73"/>
    <property type="match status" value="1"/>
</dbReference>
<dbReference type="PANTHER" id="PTHR16220">
    <property type="entry name" value="WD REPEAT PROTEIN 8-RELATED"/>
    <property type="match status" value="1"/>
</dbReference>
<evidence type="ECO:0000313" key="1">
    <source>
        <dbReference type="EMBL" id="KAH6694111.1"/>
    </source>
</evidence>
<proteinExistence type="predicted"/>
<dbReference type="Gene3D" id="2.130.10.10">
    <property type="entry name" value="YVTN repeat-like/Quinoprotein amine dehydrogenase"/>
    <property type="match status" value="2"/>
</dbReference>
<dbReference type="GO" id="GO:1990810">
    <property type="term" value="P:microtubule anchoring at mitotic spindle pole body"/>
    <property type="evidence" value="ECO:0007669"/>
    <property type="project" value="TreeGrafter"/>
</dbReference>
<evidence type="ECO:0000313" key="2">
    <source>
        <dbReference type="Proteomes" id="UP000770015"/>
    </source>
</evidence>
<protein>
    <submittedName>
        <fullName evidence="1">WD40 domain-containing protein</fullName>
    </submittedName>
</protein>
<dbReference type="GO" id="GO:0005815">
    <property type="term" value="C:microtubule organizing center"/>
    <property type="evidence" value="ECO:0007669"/>
    <property type="project" value="TreeGrafter"/>
</dbReference>
<gene>
    <name evidence="1" type="ORF">F5X68DRAFT_148593</name>
</gene>
<dbReference type="InterPro" id="IPR015943">
    <property type="entry name" value="WD40/YVTN_repeat-like_dom_sf"/>
</dbReference>
<dbReference type="AlphaFoldDB" id="A0A9P8VJ71"/>
<dbReference type="InterPro" id="IPR052778">
    <property type="entry name" value="Centrosome-WD_assoc"/>
</dbReference>
<name>A0A9P8VJ71_9PEZI</name>